<keyword evidence="2" id="KW-1185">Reference proteome</keyword>
<proteinExistence type="predicted"/>
<gene>
    <name evidence="1" type="ORF">B9T62_14215</name>
</gene>
<dbReference type="OrthoDB" id="9971213at2"/>
<organism evidence="1 2">
    <name type="scientific">Paenibacillus donghaensis</name>
    <dbReference type="NCBI Taxonomy" id="414771"/>
    <lineage>
        <taxon>Bacteria</taxon>
        <taxon>Bacillati</taxon>
        <taxon>Bacillota</taxon>
        <taxon>Bacilli</taxon>
        <taxon>Bacillales</taxon>
        <taxon>Paenibacillaceae</taxon>
        <taxon>Paenibacillus</taxon>
    </lineage>
</organism>
<dbReference type="Proteomes" id="UP000249890">
    <property type="component" value="Chromosome"/>
</dbReference>
<evidence type="ECO:0000313" key="1">
    <source>
        <dbReference type="EMBL" id="ASA21827.1"/>
    </source>
</evidence>
<accession>A0A2Z2K910</accession>
<dbReference type="KEGG" id="pdh:B9T62_14215"/>
<protein>
    <submittedName>
        <fullName evidence="1">Uncharacterized protein</fullName>
    </submittedName>
</protein>
<name>A0A2Z2K910_9BACL</name>
<evidence type="ECO:0000313" key="2">
    <source>
        <dbReference type="Proteomes" id="UP000249890"/>
    </source>
</evidence>
<dbReference type="AlphaFoldDB" id="A0A2Z2K910"/>
<reference evidence="1 2" key="1">
    <citation type="submission" date="2017-06" db="EMBL/GenBank/DDBJ databases">
        <title>Complete genome sequence of Paenibacillus donghaensis KCTC 13049T isolated from East Sea sediment, South Korea.</title>
        <authorList>
            <person name="Jung B.K."/>
            <person name="Hong S.-J."/>
            <person name="Shin J.-H."/>
        </authorList>
    </citation>
    <scope>NUCLEOTIDE SEQUENCE [LARGE SCALE GENOMIC DNA]</scope>
    <source>
        <strain evidence="1 2">KCTC 13049</strain>
    </source>
</reference>
<dbReference type="EMBL" id="CP021780">
    <property type="protein sequence ID" value="ASA21827.1"/>
    <property type="molecule type" value="Genomic_DNA"/>
</dbReference>
<dbReference type="RefSeq" id="WP_087915834.1">
    <property type="nucleotide sequence ID" value="NZ_CP021780.1"/>
</dbReference>
<sequence>MFKFGTIGAYKQVRHNPRNKAVIDTYNGYVVIPDDTTGLAPTAATPTIAKSKDVHVVWNIIDKPEIRNSSDFYIAVGEPVRAFKLTDLVDLPVELSHDVVKDDFATVAIGAFLVPCDDTTDPTAKGKWKVSTATDYGVKIKVLEKTTFGDKGFYGKVVVQ</sequence>